<evidence type="ECO:0000313" key="4">
    <source>
        <dbReference type="Proteomes" id="UP000823637"/>
    </source>
</evidence>
<dbReference type="Proteomes" id="UP000823637">
    <property type="component" value="Unassembled WGS sequence"/>
</dbReference>
<evidence type="ECO:0000313" key="3">
    <source>
        <dbReference type="EMBL" id="MBO8447483.1"/>
    </source>
</evidence>
<dbReference type="GO" id="GO:0015562">
    <property type="term" value="F:efflux transmembrane transporter activity"/>
    <property type="evidence" value="ECO:0007669"/>
    <property type="project" value="InterPro"/>
</dbReference>
<proteinExistence type="inferred from homology"/>
<organism evidence="3 4">
    <name type="scientific">Candidatus Enterocola intestinipullorum</name>
    <dbReference type="NCBI Taxonomy" id="2840783"/>
    <lineage>
        <taxon>Bacteria</taxon>
        <taxon>Pseudomonadati</taxon>
        <taxon>Bacteroidota</taxon>
        <taxon>Bacteroidia</taxon>
        <taxon>Bacteroidales</taxon>
        <taxon>Candidatus Enterocola</taxon>
    </lineage>
</organism>
<dbReference type="PANTHER" id="PTHR30203:SF24">
    <property type="entry name" value="BLR4935 PROTEIN"/>
    <property type="match status" value="1"/>
</dbReference>
<sequence>MLALPATIPAQGLQHYLNSVEANCPALKSSASLCEAVRAEARAGNVPEDPSIEFSPFFADGTDGMATSEMVVSMGFDFPTLYASRAKYGKISGNAAELQYMIARRDILLSAAGMWMDRVMLEQNRQLLQDRLQYADSMTAVCRTRLERGDASAIDLNKARLDAMTARVELNGTEASLRQIKAKMAALNNGEEVKFTADGYPALFNIAPDDSLAEKMLGFELEVQAAETQVALTQQSLSVERQGWIPKFEAGYRRNTDEDKVLNGFIIGASFPVFSNINKSKAAKARLQASEYQNEAARLEAKARIESGLDELSRLEQSIKCYDRELMDETLTMLRKAVNEGYMGIGDYYIEADKIYQYLQSLNQLENTYHKTILEVFKNYL</sequence>
<accession>A0A9D9HEU0</accession>
<evidence type="ECO:0000256" key="2">
    <source>
        <dbReference type="SAM" id="Coils"/>
    </source>
</evidence>
<dbReference type="PANTHER" id="PTHR30203">
    <property type="entry name" value="OUTER MEMBRANE CATION EFFLUX PROTEIN"/>
    <property type="match status" value="1"/>
</dbReference>
<reference evidence="3" key="1">
    <citation type="submission" date="2020-10" db="EMBL/GenBank/DDBJ databases">
        <authorList>
            <person name="Gilroy R."/>
        </authorList>
    </citation>
    <scope>NUCLEOTIDE SEQUENCE</scope>
    <source>
        <strain evidence="3">D3-1215</strain>
    </source>
</reference>
<comment type="similarity">
    <text evidence="1">Belongs to the outer membrane factor (OMF) (TC 1.B.17) family.</text>
</comment>
<gene>
    <name evidence="3" type="ORF">IAC32_07055</name>
</gene>
<dbReference type="AlphaFoldDB" id="A0A9D9HEU0"/>
<dbReference type="Gene3D" id="1.20.1600.10">
    <property type="entry name" value="Outer membrane efflux proteins (OEP)"/>
    <property type="match status" value="1"/>
</dbReference>
<name>A0A9D9HEU0_9BACT</name>
<dbReference type="SUPFAM" id="SSF56954">
    <property type="entry name" value="Outer membrane efflux proteins (OEP)"/>
    <property type="match status" value="1"/>
</dbReference>
<dbReference type="Pfam" id="PF02321">
    <property type="entry name" value="OEP"/>
    <property type="match status" value="1"/>
</dbReference>
<evidence type="ECO:0000256" key="1">
    <source>
        <dbReference type="ARBA" id="ARBA00007613"/>
    </source>
</evidence>
<keyword evidence="2" id="KW-0175">Coiled coil</keyword>
<protein>
    <submittedName>
        <fullName evidence="3">TolC family protein</fullName>
    </submittedName>
</protein>
<reference evidence="3" key="2">
    <citation type="journal article" date="2021" name="PeerJ">
        <title>Extensive microbial diversity within the chicken gut microbiome revealed by metagenomics and culture.</title>
        <authorList>
            <person name="Gilroy R."/>
            <person name="Ravi A."/>
            <person name="Getino M."/>
            <person name="Pursley I."/>
            <person name="Horton D.L."/>
            <person name="Alikhan N.F."/>
            <person name="Baker D."/>
            <person name="Gharbi K."/>
            <person name="Hall N."/>
            <person name="Watson M."/>
            <person name="Adriaenssens E.M."/>
            <person name="Foster-Nyarko E."/>
            <person name="Jarju S."/>
            <person name="Secka A."/>
            <person name="Antonio M."/>
            <person name="Oren A."/>
            <person name="Chaudhuri R.R."/>
            <person name="La Ragione R."/>
            <person name="Hildebrand F."/>
            <person name="Pallen M.J."/>
        </authorList>
    </citation>
    <scope>NUCLEOTIDE SEQUENCE</scope>
    <source>
        <strain evidence="3">D3-1215</strain>
    </source>
</reference>
<comment type="caution">
    <text evidence="3">The sequence shown here is derived from an EMBL/GenBank/DDBJ whole genome shotgun (WGS) entry which is preliminary data.</text>
</comment>
<dbReference type="InterPro" id="IPR010131">
    <property type="entry name" value="MdtP/NodT-like"/>
</dbReference>
<dbReference type="EMBL" id="JADIMR010000103">
    <property type="protein sequence ID" value="MBO8447483.1"/>
    <property type="molecule type" value="Genomic_DNA"/>
</dbReference>
<dbReference type="InterPro" id="IPR003423">
    <property type="entry name" value="OMP_efflux"/>
</dbReference>
<feature type="coiled-coil region" evidence="2">
    <location>
        <begin position="282"/>
        <end position="325"/>
    </location>
</feature>